<evidence type="ECO:0000313" key="3">
    <source>
        <dbReference type="Proteomes" id="UP000774617"/>
    </source>
</evidence>
<keyword evidence="3" id="KW-1185">Reference proteome</keyword>
<feature type="region of interest" description="Disordered" evidence="1">
    <location>
        <begin position="19"/>
        <end position="39"/>
    </location>
</feature>
<protein>
    <submittedName>
        <fullName evidence="2">Uncharacterized protein</fullName>
    </submittedName>
</protein>
<organism evidence="2 3">
    <name type="scientific">Macrophomina phaseolina</name>
    <dbReference type="NCBI Taxonomy" id="35725"/>
    <lineage>
        <taxon>Eukaryota</taxon>
        <taxon>Fungi</taxon>
        <taxon>Dikarya</taxon>
        <taxon>Ascomycota</taxon>
        <taxon>Pezizomycotina</taxon>
        <taxon>Dothideomycetes</taxon>
        <taxon>Dothideomycetes incertae sedis</taxon>
        <taxon>Botryosphaeriales</taxon>
        <taxon>Botryosphaeriaceae</taxon>
        <taxon>Macrophomina</taxon>
    </lineage>
</organism>
<dbReference type="Proteomes" id="UP000774617">
    <property type="component" value="Unassembled WGS sequence"/>
</dbReference>
<evidence type="ECO:0000256" key="1">
    <source>
        <dbReference type="SAM" id="MobiDB-lite"/>
    </source>
</evidence>
<accession>A0ABQ8GJD6</accession>
<evidence type="ECO:0000313" key="2">
    <source>
        <dbReference type="EMBL" id="KAH7057394.1"/>
    </source>
</evidence>
<proteinExistence type="predicted"/>
<reference evidence="2 3" key="1">
    <citation type="journal article" date="2021" name="Nat. Commun.">
        <title>Genetic determinants of endophytism in the Arabidopsis root mycobiome.</title>
        <authorList>
            <person name="Mesny F."/>
            <person name="Miyauchi S."/>
            <person name="Thiergart T."/>
            <person name="Pickel B."/>
            <person name="Atanasova L."/>
            <person name="Karlsson M."/>
            <person name="Huettel B."/>
            <person name="Barry K.W."/>
            <person name="Haridas S."/>
            <person name="Chen C."/>
            <person name="Bauer D."/>
            <person name="Andreopoulos W."/>
            <person name="Pangilinan J."/>
            <person name="LaButti K."/>
            <person name="Riley R."/>
            <person name="Lipzen A."/>
            <person name="Clum A."/>
            <person name="Drula E."/>
            <person name="Henrissat B."/>
            <person name="Kohler A."/>
            <person name="Grigoriev I.V."/>
            <person name="Martin F.M."/>
            <person name="Hacquard S."/>
        </authorList>
    </citation>
    <scope>NUCLEOTIDE SEQUENCE [LARGE SCALE GENOMIC DNA]</scope>
    <source>
        <strain evidence="2 3">MPI-SDFR-AT-0080</strain>
    </source>
</reference>
<dbReference type="EMBL" id="JAGTJR010000007">
    <property type="protein sequence ID" value="KAH7057394.1"/>
    <property type="molecule type" value="Genomic_DNA"/>
</dbReference>
<name>A0ABQ8GJD6_9PEZI</name>
<comment type="caution">
    <text evidence="2">The sequence shown here is derived from an EMBL/GenBank/DDBJ whole genome shotgun (WGS) entry which is preliminary data.</text>
</comment>
<sequence length="220" mass="25427">MHCRRGLSRRVSLRCRELRAHTRDTKRGSAPPDFSTNRLHTKPTALHGAPHEIKFLALAVLPPVVHRSFDIRPPLLPPAAPLPQPGRSWISRARRRRFSFSRQSRHIPAVRFPGAGGKCHGSSCAQSGWSAQRSKWWLRWPHSYNLQRQAQPSRYCLLLLLRRRRRSRFLLLRCREGPMPIFADRRSTMRIALATGAGHTPPWRHGARDERYIPRQTTPT</sequence>
<gene>
    <name evidence="2" type="ORF">B0J12DRAFT_412912</name>
</gene>